<keyword evidence="1" id="KW-1133">Transmembrane helix</keyword>
<dbReference type="OrthoDB" id="2756573at2759"/>
<keyword evidence="1" id="KW-0472">Membrane</keyword>
<evidence type="ECO:0000256" key="1">
    <source>
        <dbReference type="SAM" id="Phobius"/>
    </source>
</evidence>
<evidence type="ECO:0000313" key="3">
    <source>
        <dbReference type="Proteomes" id="UP000292702"/>
    </source>
</evidence>
<feature type="transmembrane region" description="Helical" evidence="1">
    <location>
        <begin position="107"/>
        <end position="124"/>
    </location>
</feature>
<gene>
    <name evidence="2" type="ORF">EIP91_009235</name>
</gene>
<reference evidence="2 3" key="1">
    <citation type="submission" date="2018-11" db="EMBL/GenBank/DDBJ databases">
        <title>Genome assembly of Steccherinum ochraceum LE-BIN_3174, the white-rot fungus of the Steccherinaceae family (The Residual Polyporoid clade, Polyporales, Basidiomycota).</title>
        <authorList>
            <person name="Fedorova T.V."/>
            <person name="Glazunova O.A."/>
            <person name="Landesman E.O."/>
            <person name="Moiseenko K.V."/>
            <person name="Psurtseva N.V."/>
            <person name="Savinova O.S."/>
            <person name="Shakhova N.V."/>
            <person name="Tyazhelova T.V."/>
            <person name="Vasina D.V."/>
        </authorList>
    </citation>
    <scope>NUCLEOTIDE SEQUENCE [LARGE SCALE GENOMIC DNA]</scope>
    <source>
        <strain evidence="2 3">LE-BIN_3174</strain>
    </source>
</reference>
<accession>A0A4R0R1W4</accession>
<comment type="caution">
    <text evidence="2">The sequence shown here is derived from an EMBL/GenBank/DDBJ whole genome shotgun (WGS) entry which is preliminary data.</text>
</comment>
<organism evidence="2 3">
    <name type="scientific">Steccherinum ochraceum</name>
    <dbReference type="NCBI Taxonomy" id="92696"/>
    <lineage>
        <taxon>Eukaryota</taxon>
        <taxon>Fungi</taxon>
        <taxon>Dikarya</taxon>
        <taxon>Basidiomycota</taxon>
        <taxon>Agaricomycotina</taxon>
        <taxon>Agaricomycetes</taxon>
        <taxon>Polyporales</taxon>
        <taxon>Steccherinaceae</taxon>
        <taxon>Steccherinum</taxon>
    </lineage>
</organism>
<sequence length="214" mass="22849">MPGLTVVLDDGFRLAAILATAAFSTLRIWAIWGHDLAPTLAVFLTSAVVPALNLAVYAVGYVARSAAIANDLLVLALTWVKTAGVWRESLKMKEFRPTLTTLLLRDGSLYFVILLATNIVVLVLDTLQSKLSTGSEFGVVNNAITANLITRFILDLRSVSASDSVNLATMSSIAFGCPSTADHVDAPIDIGQSTWTSGPFTDVAGDEGEQYEEE</sequence>
<keyword evidence="1" id="KW-0812">Transmembrane</keyword>
<name>A0A4R0R1W4_9APHY</name>
<proteinExistence type="predicted"/>
<dbReference type="Proteomes" id="UP000292702">
    <property type="component" value="Unassembled WGS sequence"/>
</dbReference>
<protein>
    <submittedName>
        <fullName evidence="2">Uncharacterized protein</fullName>
    </submittedName>
</protein>
<evidence type="ECO:0000313" key="2">
    <source>
        <dbReference type="EMBL" id="TCD60970.1"/>
    </source>
</evidence>
<dbReference type="AlphaFoldDB" id="A0A4R0R1W4"/>
<dbReference type="EMBL" id="RWJN01000520">
    <property type="protein sequence ID" value="TCD60970.1"/>
    <property type="molecule type" value="Genomic_DNA"/>
</dbReference>
<keyword evidence="3" id="KW-1185">Reference proteome</keyword>
<feature type="transmembrane region" description="Helical" evidence="1">
    <location>
        <begin position="39"/>
        <end position="60"/>
    </location>
</feature>
<feature type="transmembrane region" description="Helical" evidence="1">
    <location>
        <begin position="12"/>
        <end position="32"/>
    </location>
</feature>